<organism evidence="2 3">
    <name type="scientific">Panicum virgatum</name>
    <name type="common">Blackwell switchgrass</name>
    <dbReference type="NCBI Taxonomy" id="38727"/>
    <lineage>
        <taxon>Eukaryota</taxon>
        <taxon>Viridiplantae</taxon>
        <taxon>Streptophyta</taxon>
        <taxon>Embryophyta</taxon>
        <taxon>Tracheophyta</taxon>
        <taxon>Spermatophyta</taxon>
        <taxon>Magnoliopsida</taxon>
        <taxon>Liliopsida</taxon>
        <taxon>Poales</taxon>
        <taxon>Poaceae</taxon>
        <taxon>PACMAD clade</taxon>
        <taxon>Panicoideae</taxon>
        <taxon>Panicodae</taxon>
        <taxon>Paniceae</taxon>
        <taxon>Panicinae</taxon>
        <taxon>Panicum</taxon>
        <taxon>Panicum sect. Hiantes</taxon>
    </lineage>
</organism>
<dbReference type="PANTHER" id="PTHR32141">
    <property type="match status" value="1"/>
</dbReference>
<gene>
    <name evidence="2" type="ORF">PVAP13_5NG317500</name>
</gene>
<dbReference type="Gene3D" id="1.20.1280.50">
    <property type="match status" value="1"/>
</dbReference>
<dbReference type="Pfam" id="PF00646">
    <property type="entry name" value="F-box"/>
    <property type="match status" value="1"/>
</dbReference>
<dbReference type="InterPro" id="IPR055411">
    <property type="entry name" value="LRR_FXL15/At3g58940/PEG3-like"/>
</dbReference>
<dbReference type="InterPro" id="IPR053781">
    <property type="entry name" value="F-box_AtFBL13-like"/>
</dbReference>
<evidence type="ECO:0000259" key="1">
    <source>
        <dbReference type="PROSITE" id="PS50181"/>
    </source>
</evidence>
<dbReference type="InterPro" id="IPR036047">
    <property type="entry name" value="F-box-like_dom_sf"/>
</dbReference>
<dbReference type="Proteomes" id="UP000823388">
    <property type="component" value="Chromosome 5N"/>
</dbReference>
<evidence type="ECO:0000313" key="2">
    <source>
        <dbReference type="EMBL" id="KAG2589817.1"/>
    </source>
</evidence>
<dbReference type="InterPro" id="IPR055302">
    <property type="entry name" value="F-box_dom-containing"/>
</dbReference>
<dbReference type="EMBL" id="CM029046">
    <property type="protein sequence ID" value="KAG2589817.1"/>
    <property type="molecule type" value="Genomic_DNA"/>
</dbReference>
<dbReference type="SUPFAM" id="SSF81383">
    <property type="entry name" value="F-box domain"/>
    <property type="match status" value="1"/>
</dbReference>
<dbReference type="AlphaFoldDB" id="A0A8T0RV37"/>
<dbReference type="InterPro" id="IPR006566">
    <property type="entry name" value="FBD"/>
</dbReference>
<dbReference type="Pfam" id="PF24758">
    <property type="entry name" value="LRR_At5g56370"/>
    <property type="match status" value="1"/>
</dbReference>
<dbReference type="SMART" id="SM00256">
    <property type="entry name" value="FBOX"/>
    <property type="match status" value="1"/>
</dbReference>
<accession>A0A8T0RV37</accession>
<dbReference type="OrthoDB" id="656531at2759"/>
<dbReference type="InterPro" id="IPR032675">
    <property type="entry name" value="LRR_dom_sf"/>
</dbReference>
<sequence>MDAIRQCVLGCLPVPAVTMAGALSAADDHDGEDHISALPDELLREVVSRLPIKDAARTAALSPRWRRVWRSTPLVLYDAHLFPSSGEDARVAAIRRILAGHPWPLRTVHLVHCFLGVHERDLDLDEWSRLLAAGDVQDLVFISQPPMPLPADILRCAELRRLYLGFWEFPDTRSLPDGAGAFPRLRELVLLNTRIEDRDLDNMLATSPELETLGLVVSYGLPEVVRIRGKKLQCVLFWVSMAVELALVDAPCLERLIMWHTCSPVFDESDDEPRMRVRITCAPELKVLGYLELGAHELQIEHTVIKADTKLSPSSMVPSVKILALVVNFSVSTEVRMLASVLRCFPNIETLHVESTIADKPTGEHYAEFFEELSPIECVWNHIKKMVLHNFRGDISEIAFLKFITQRANELQKLILVLPGEALLEAGQDLVGALAILLLASKACTVLLAGPIVERGWNFHRASDLSIGDPFLLEHEQELFCLIKKGELIV</sequence>
<name>A0A8T0RV37_PANVG</name>
<proteinExistence type="predicted"/>
<dbReference type="PANTHER" id="PTHR32141:SF141">
    <property type="entry name" value="FBD DOMAIN-CONTAINING PROTEIN"/>
    <property type="match status" value="1"/>
</dbReference>
<reference evidence="2" key="1">
    <citation type="submission" date="2020-05" db="EMBL/GenBank/DDBJ databases">
        <title>WGS assembly of Panicum virgatum.</title>
        <authorList>
            <person name="Lovell J.T."/>
            <person name="Jenkins J."/>
            <person name="Shu S."/>
            <person name="Juenger T.E."/>
            <person name="Schmutz J."/>
        </authorList>
    </citation>
    <scope>NUCLEOTIDE SEQUENCE</scope>
    <source>
        <strain evidence="2">AP13</strain>
    </source>
</reference>
<dbReference type="CDD" id="cd22160">
    <property type="entry name" value="F-box_AtFBL13-like"/>
    <property type="match status" value="1"/>
</dbReference>
<feature type="domain" description="F-box" evidence="1">
    <location>
        <begin position="32"/>
        <end position="80"/>
    </location>
</feature>
<dbReference type="Gene3D" id="3.80.10.10">
    <property type="entry name" value="Ribonuclease Inhibitor"/>
    <property type="match status" value="1"/>
</dbReference>
<dbReference type="PROSITE" id="PS50181">
    <property type="entry name" value="FBOX"/>
    <property type="match status" value="1"/>
</dbReference>
<evidence type="ECO:0000313" key="3">
    <source>
        <dbReference type="Proteomes" id="UP000823388"/>
    </source>
</evidence>
<comment type="caution">
    <text evidence="2">The sequence shown here is derived from an EMBL/GenBank/DDBJ whole genome shotgun (WGS) entry which is preliminary data.</text>
</comment>
<dbReference type="Pfam" id="PF08387">
    <property type="entry name" value="FBD"/>
    <property type="match status" value="1"/>
</dbReference>
<keyword evidence="3" id="KW-1185">Reference proteome</keyword>
<dbReference type="InterPro" id="IPR001810">
    <property type="entry name" value="F-box_dom"/>
</dbReference>
<dbReference type="SUPFAM" id="SSF52047">
    <property type="entry name" value="RNI-like"/>
    <property type="match status" value="1"/>
</dbReference>
<protein>
    <recommendedName>
        <fullName evidence="1">F-box domain-containing protein</fullName>
    </recommendedName>
</protein>